<feature type="domain" description="ABC transporter" evidence="4">
    <location>
        <begin position="21"/>
        <end position="137"/>
    </location>
</feature>
<dbReference type="InterPro" id="IPR027417">
    <property type="entry name" value="P-loop_NTPase"/>
</dbReference>
<dbReference type="Proteomes" id="UP001597053">
    <property type="component" value="Unassembled WGS sequence"/>
</dbReference>
<keyword evidence="6" id="KW-1185">Reference proteome</keyword>
<keyword evidence="2" id="KW-1278">Translocase</keyword>
<evidence type="ECO:0000313" key="6">
    <source>
        <dbReference type="Proteomes" id="UP001597053"/>
    </source>
</evidence>
<dbReference type="Gene3D" id="3.40.50.300">
    <property type="entry name" value="P-loop containing nucleotide triphosphate hydrolases"/>
    <property type="match status" value="1"/>
</dbReference>
<feature type="non-terminal residue" evidence="5">
    <location>
        <position position="137"/>
    </location>
</feature>
<proteinExistence type="predicted"/>
<dbReference type="InterPro" id="IPR047641">
    <property type="entry name" value="ABC_transpr_MalK/UgpC-like"/>
</dbReference>
<evidence type="ECO:0000313" key="5">
    <source>
        <dbReference type="EMBL" id="MFD0788339.1"/>
    </source>
</evidence>
<accession>A0ABW3ACK1</accession>
<evidence type="ECO:0000259" key="4">
    <source>
        <dbReference type="Pfam" id="PF00005"/>
    </source>
</evidence>
<name>A0ABW3ACK1_9ACTN</name>
<keyword evidence="5" id="KW-0067">ATP-binding</keyword>
<dbReference type="PANTHER" id="PTHR43875">
    <property type="entry name" value="MALTODEXTRIN IMPORT ATP-BINDING PROTEIN MSMX"/>
    <property type="match status" value="1"/>
</dbReference>
<evidence type="ECO:0000256" key="3">
    <source>
        <dbReference type="ARBA" id="ARBA00023136"/>
    </source>
</evidence>
<keyword evidence="3" id="KW-0472">Membrane</keyword>
<keyword evidence="5" id="KW-0547">Nucleotide-binding</keyword>
<evidence type="ECO:0000256" key="2">
    <source>
        <dbReference type="ARBA" id="ARBA00022967"/>
    </source>
</evidence>
<comment type="caution">
    <text evidence="5">The sequence shown here is derived from an EMBL/GenBank/DDBJ whole genome shotgun (WGS) entry which is preliminary data.</text>
</comment>
<dbReference type="EMBL" id="JBHTHM010002698">
    <property type="protein sequence ID" value="MFD0788339.1"/>
    <property type="molecule type" value="Genomic_DNA"/>
</dbReference>
<dbReference type="SUPFAM" id="SSF52540">
    <property type="entry name" value="P-loop containing nucleoside triphosphate hydrolases"/>
    <property type="match status" value="1"/>
</dbReference>
<protein>
    <submittedName>
        <fullName evidence="5">ABC transporter ATP-binding protein</fullName>
    </submittedName>
</protein>
<keyword evidence="1" id="KW-1003">Cell membrane</keyword>
<sequence length="137" mass="14319">MSTVALKDVTKVFRDGTVAVDSVNLDVDDGEFMVLLGPSGCGKSTVLRMVAGLEDPTRGAIMLGGELANDLSPRDRGVAMVFQDFALYPHMTVGDNIAFPLRLAGMEPDARGERVTGVASALGIGDVLGRRPGQLSG</sequence>
<evidence type="ECO:0000256" key="1">
    <source>
        <dbReference type="ARBA" id="ARBA00022475"/>
    </source>
</evidence>
<dbReference type="Pfam" id="PF00005">
    <property type="entry name" value="ABC_tran"/>
    <property type="match status" value="1"/>
</dbReference>
<dbReference type="PANTHER" id="PTHR43875:SF15">
    <property type="entry name" value="TREHALOSE IMPORT ATP-BINDING PROTEIN SUGC"/>
    <property type="match status" value="1"/>
</dbReference>
<reference evidence="6" key="1">
    <citation type="journal article" date="2019" name="Int. J. Syst. Evol. Microbiol.">
        <title>The Global Catalogue of Microorganisms (GCM) 10K type strain sequencing project: providing services to taxonomists for standard genome sequencing and annotation.</title>
        <authorList>
            <consortium name="The Broad Institute Genomics Platform"/>
            <consortium name="The Broad Institute Genome Sequencing Center for Infectious Disease"/>
            <person name="Wu L."/>
            <person name="Ma J."/>
        </authorList>
    </citation>
    <scope>NUCLEOTIDE SEQUENCE [LARGE SCALE GENOMIC DNA]</scope>
    <source>
        <strain evidence="6">JCM 32148</strain>
    </source>
</reference>
<organism evidence="5 6">
    <name type="scientific">Micromonospora azadirachtae</name>
    <dbReference type="NCBI Taxonomy" id="1970735"/>
    <lineage>
        <taxon>Bacteria</taxon>
        <taxon>Bacillati</taxon>
        <taxon>Actinomycetota</taxon>
        <taxon>Actinomycetes</taxon>
        <taxon>Micromonosporales</taxon>
        <taxon>Micromonosporaceae</taxon>
        <taxon>Micromonospora</taxon>
    </lineage>
</organism>
<dbReference type="InterPro" id="IPR003439">
    <property type="entry name" value="ABC_transporter-like_ATP-bd"/>
</dbReference>
<gene>
    <name evidence="5" type="ORF">ACFQZ8_30875</name>
</gene>
<dbReference type="GO" id="GO:0005524">
    <property type="term" value="F:ATP binding"/>
    <property type="evidence" value="ECO:0007669"/>
    <property type="project" value="UniProtKB-KW"/>
</dbReference>